<feature type="active site" description="Proton acceptor" evidence="12">
    <location>
        <position position="318"/>
    </location>
</feature>
<evidence type="ECO:0000256" key="12">
    <source>
        <dbReference type="PIRSR" id="PIRSR634015-1"/>
    </source>
</evidence>
<dbReference type="InterPro" id="IPR042097">
    <property type="entry name" value="Aminopeptidase_N-like_N_sf"/>
</dbReference>
<dbReference type="STRING" id="688867.SAMN05660236_1056"/>
<evidence type="ECO:0000256" key="5">
    <source>
        <dbReference type="ARBA" id="ARBA00015611"/>
    </source>
</evidence>
<evidence type="ECO:0000256" key="1">
    <source>
        <dbReference type="ARBA" id="ARBA00000098"/>
    </source>
</evidence>
<dbReference type="GO" id="GO:0008237">
    <property type="term" value="F:metallopeptidase activity"/>
    <property type="evidence" value="ECO:0007669"/>
    <property type="project" value="UniProtKB-KW"/>
</dbReference>
<dbReference type="RefSeq" id="WP_079685625.1">
    <property type="nucleotide sequence ID" value="NZ_FUZU01000001.1"/>
</dbReference>
<dbReference type="InterPro" id="IPR001930">
    <property type="entry name" value="Peptidase_M1"/>
</dbReference>
<dbReference type="Pfam" id="PF01433">
    <property type="entry name" value="Peptidase_M1"/>
    <property type="match status" value="1"/>
</dbReference>
<keyword evidence="7" id="KW-0645">Protease</keyword>
<keyword evidence="17" id="KW-1185">Reference proteome</keyword>
<reference evidence="16 17" key="1">
    <citation type="submission" date="2017-02" db="EMBL/GenBank/DDBJ databases">
        <authorList>
            <person name="Peterson S.W."/>
        </authorList>
    </citation>
    <scope>NUCLEOTIDE SEQUENCE [LARGE SCALE GENOMIC DNA]</scope>
    <source>
        <strain evidence="16 17">DSM 25262</strain>
    </source>
</reference>
<dbReference type="OrthoDB" id="100605at2"/>
<evidence type="ECO:0000256" key="10">
    <source>
        <dbReference type="ARBA" id="ARBA00022833"/>
    </source>
</evidence>
<dbReference type="CDD" id="cd09603">
    <property type="entry name" value="M1_APN_like"/>
    <property type="match status" value="1"/>
</dbReference>
<accession>A0A1T5JG92</accession>
<dbReference type="PANTHER" id="PTHR45726:SF3">
    <property type="entry name" value="LEUKOTRIENE A-4 HYDROLASE"/>
    <property type="match status" value="1"/>
</dbReference>
<feature type="binding site" evidence="13">
    <location>
        <position position="340"/>
    </location>
    <ligand>
        <name>Zn(2+)</name>
        <dbReference type="ChEBI" id="CHEBI:29105"/>
        <note>catalytic</note>
    </ligand>
</feature>
<comment type="subcellular location">
    <subcellularLocation>
        <location evidence="2">Cytoplasm</location>
    </subcellularLocation>
</comment>
<evidence type="ECO:0000256" key="2">
    <source>
        <dbReference type="ARBA" id="ARBA00004496"/>
    </source>
</evidence>
<dbReference type="PANTHER" id="PTHR45726">
    <property type="entry name" value="LEUKOTRIENE A-4 HYDROLASE"/>
    <property type="match status" value="1"/>
</dbReference>
<dbReference type="EMBL" id="FUZU01000001">
    <property type="protein sequence ID" value="SKC50242.1"/>
    <property type="molecule type" value="Genomic_DNA"/>
</dbReference>
<keyword evidence="9" id="KW-0378">Hydrolase</keyword>
<feature type="active site" description="Proton donor" evidence="12">
    <location>
        <position position="394"/>
    </location>
</feature>
<evidence type="ECO:0000256" key="9">
    <source>
        <dbReference type="ARBA" id="ARBA00022801"/>
    </source>
</evidence>
<dbReference type="Gene3D" id="2.60.40.1730">
    <property type="entry name" value="tricorn interacting facor f3 domain"/>
    <property type="match status" value="1"/>
</dbReference>
<evidence type="ECO:0000256" key="3">
    <source>
        <dbReference type="ARBA" id="ARBA00010136"/>
    </source>
</evidence>
<evidence type="ECO:0000259" key="14">
    <source>
        <dbReference type="Pfam" id="PF01433"/>
    </source>
</evidence>
<name>A0A1T5JG92_9BACT</name>
<organism evidence="16 17">
    <name type="scientific">Ohtaekwangia koreensis</name>
    <dbReference type="NCBI Taxonomy" id="688867"/>
    <lineage>
        <taxon>Bacteria</taxon>
        <taxon>Pseudomonadati</taxon>
        <taxon>Bacteroidota</taxon>
        <taxon>Cytophagia</taxon>
        <taxon>Cytophagales</taxon>
        <taxon>Fulvivirgaceae</taxon>
        <taxon>Ohtaekwangia</taxon>
    </lineage>
</organism>
<protein>
    <recommendedName>
        <fullName evidence="5">Aminopeptidase N</fullName>
        <ecNumber evidence="4">3.4.11.2</ecNumber>
    </recommendedName>
</protein>
<comment type="catalytic activity">
    <reaction evidence="1">
        <text>Release of an N-terminal amino acid, Xaa-|-Yaa- from a peptide, amide or arylamide. Xaa is preferably Ala, but may be most amino acids including Pro (slow action). When a terminal hydrophobic residue is followed by a prolyl residue, the two may be released as an intact Xaa-Pro dipeptide.</text>
        <dbReference type="EC" id="3.4.11.2"/>
    </reaction>
</comment>
<dbReference type="InterPro" id="IPR045357">
    <property type="entry name" value="Aminopeptidase_N-like_N"/>
</dbReference>
<dbReference type="Gene3D" id="1.10.390.10">
    <property type="entry name" value="Neutral Protease Domain 2"/>
    <property type="match status" value="1"/>
</dbReference>
<evidence type="ECO:0000256" key="4">
    <source>
        <dbReference type="ARBA" id="ARBA00012564"/>
    </source>
</evidence>
<dbReference type="GO" id="GO:0005737">
    <property type="term" value="C:cytoplasm"/>
    <property type="evidence" value="ECO:0007669"/>
    <property type="project" value="UniProtKB-SubCell"/>
</dbReference>
<keyword evidence="6" id="KW-0963">Cytoplasm</keyword>
<dbReference type="EC" id="3.4.11.2" evidence="4"/>
<evidence type="ECO:0000259" key="15">
    <source>
        <dbReference type="Pfam" id="PF17900"/>
    </source>
</evidence>
<dbReference type="InterPro" id="IPR027268">
    <property type="entry name" value="Peptidase_M4/M1_CTD_sf"/>
</dbReference>
<evidence type="ECO:0000256" key="7">
    <source>
        <dbReference type="ARBA" id="ARBA00022670"/>
    </source>
</evidence>
<dbReference type="Proteomes" id="UP000190961">
    <property type="component" value="Unassembled WGS sequence"/>
</dbReference>
<dbReference type="AlphaFoldDB" id="A0A1T5JG92"/>
<dbReference type="PRINTS" id="PR00756">
    <property type="entry name" value="ALADIPTASE"/>
</dbReference>
<keyword evidence="8 13" id="KW-0479">Metal-binding</keyword>
<feature type="domain" description="Peptidase M1 membrane alanine aminopeptidase" evidence="14">
    <location>
        <begin position="265"/>
        <end position="455"/>
    </location>
</feature>
<evidence type="ECO:0000256" key="13">
    <source>
        <dbReference type="PIRSR" id="PIRSR634015-3"/>
    </source>
</evidence>
<feature type="domain" description="Aminopeptidase N-like N-terminal" evidence="15">
    <location>
        <begin position="38"/>
        <end position="167"/>
    </location>
</feature>
<dbReference type="GO" id="GO:0016285">
    <property type="term" value="F:alanyl aminopeptidase activity"/>
    <property type="evidence" value="ECO:0007669"/>
    <property type="project" value="UniProtKB-EC"/>
</dbReference>
<dbReference type="InterPro" id="IPR034015">
    <property type="entry name" value="M1_LTA4H"/>
</dbReference>
<evidence type="ECO:0000313" key="16">
    <source>
        <dbReference type="EMBL" id="SKC50242.1"/>
    </source>
</evidence>
<feature type="binding site" evidence="13">
    <location>
        <position position="321"/>
    </location>
    <ligand>
        <name>Zn(2+)</name>
        <dbReference type="ChEBI" id="CHEBI:29105"/>
        <note>catalytic</note>
    </ligand>
</feature>
<comment type="similarity">
    <text evidence="3">Belongs to the peptidase M1 family.</text>
</comment>
<keyword evidence="11" id="KW-0482">Metalloprotease</keyword>
<evidence type="ECO:0000313" key="17">
    <source>
        <dbReference type="Proteomes" id="UP000190961"/>
    </source>
</evidence>
<sequence>MQRALFIIFTFFTIHVHAQNLKSGGVLKPEQALMDIRHYTIALDVDPEQQSIDGYTEISLITSQATNVLLFDLVHLLTVKKVWVNKKEQPFTQADDLIRITPASAVAAGKVTVKIQYGGKPGIAERAPWIGGFQWAKDSLGNPWVAITCQSEGAKIYYPCKDHPSDEPNEGADLIITVPKGLYVAGPGLLKKVFTKGSKSTYHWKTSYTINNYSIVFNIGKYTIASREYTTINGNKVPMQFYVLEEHAHRAKHLLDIFEQSVRVQEKYFGEYPWVKEKLAICETPHLGMEHQTLNAYGNKFRYAKVGGKDFDWLLHHELGHEWWGNKVTGIDWADMWIQEGICTFGDHLYTRELEGEEAYKKRMQQTARSTQNQKAVVQGNNLDTDVVYHGDIYGKGAFFMHTIRYVIGDSIFFPTLKKLATDPQYTYNNLVSTANVEQLFSKASGQDLKPLFDLYLYTTDKLDVLVKQTADNKYKIQLLNFNTSLPLEVKTDAGTKRITLNKEGIILNSTSVPVIDSDGYYLKRVIYE</sequence>
<feature type="binding site" evidence="13">
    <location>
        <position position="317"/>
    </location>
    <ligand>
        <name>Zn(2+)</name>
        <dbReference type="ChEBI" id="CHEBI:29105"/>
        <note>catalytic</note>
    </ligand>
</feature>
<proteinExistence type="inferred from homology"/>
<dbReference type="GO" id="GO:0008270">
    <property type="term" value="F:zinc ion binding"/>
    <property type="evidence" value="ECO:0007669"/>
    <property type="project" value="InterPro"/>
</dbReference>
<comment type="cofactor">
    <cofactor evidence="13">
        <name>Zn(2+)</name>
        <dbReference type="ChEBI" id="CHEBI:29105"/>
    </cofactor>
    <text evidence="13">Binds 1 zinc ion per subunit.</text>
</comment>
<keyword evidence="10 13" id="KW-0862">Zinc</keyword>
<evidence type="ECO:0000256" key="8">
    <source>
        <dbReference type="ARBA" id="ARBA00022723"/>
    </source>
</evidence>
<evidence type="ECO:0000256" key="6">
    <source>
        <dbReference type="ARBA" id="ARBA00022490"/>
    </source>
</evidence>
<dbReference type="SUPFAM" id="SSF63737">
    <property type="entry name" value="Leukotriene A4 hydrolase N-terminal domain"/>
    <property type="match status" value="1"/>
</dbReference>
<dbReference type="InterPro" id="IPR014782">
    <property type="entry name" value="Peptidase_M1_dom"/>
</dbReference>
<gene>
    <name evidence="16" type="ORF">SAMN05660236_1056</name>
</gene>
<dbReference type="SUPFAM" id="SSF55486">
    <property type="entry name" value="Metalloproteases ('zincins'), catalytic domain"/>
    <property type="match status" value="1"/>
</dbReference>
<dbReference type="Pfam" id="PF17900">
    <property type="entry name" value="Peptidase_M1_N"/>
    <property type="match status" value="1"/>
</dbReference>
<evidence type="ECO:0000256" key="11">
    <source>
        <dbReference type="ARBA" id="ARBA00023049"/>
    </source>
</evidence>
<dbReference type="GO" id="GO:0006508">
    <property type="term" value="P:proteolysis"/>
    <property type="evidence" value="ECO:0007669"/>
    <property type="project" value="UniProtKB-KW"/>
</dbReference>